<dbReference type="EMBL" id="CM018033">
    <property type="protein sequence ID" value="KAA8544687.1"/>
    <property type="molecule type" value="Genomic_DNA"/>
</dbReference>
<name>A0A5J5BSF6_9ASTE</name>
<feature type="compositionally biased region" description="Polar residues" evidence="1">
    <location>
        <begin position="7"/>
        <end position="21"/>
    </location>
</feature>
<sequence>MQGDALATNSAHRPANRTSASAAGVQSVEGSFGAGVPITLPASAVCSRETNSNSNGLEPTIHSTLGIRDIPNASPDVVRLVANQIGRRRRSEDLGDGSKGDVAVSAPLLDGEQLDFSIAIACEGPPVLYEVPMVDLLDIDAIFIRSSSVVLFQNATKLIRSLHQLFLWQRCRGLAEFEMEA</sequence>
<gene>
    <name evidence="2" type="ORF">F0562_019466</name>
</gene>
<evidence type="ECO:0000313" key="2">
    <source>
        <dbReference type="EMBL" id="KAA8544687.1"/>
    </source>
</evidence>
<evidence type="ECO:0000313" key="3">
    <source>
        <dbReference type="Proteomes" id="UP000325577"/>
    </source>
</evidence>
<evidence type="ECO:0000256" key="1">
    <source>
        <dbReference type="SAM" id="MobiDB-lite"/>
    </source>
</evidence>
<reference evidence="2 3" key="1">
    <citation type="submission" date="2019-09" db="EMBL/GenBank/DDBJ databases">
        <title>A chromosome-level genome assembly of the Chinese tupelo Nyssa sinensis.</title>
        <authorList>
            <person name="Yang X."/>
            <person name="Kang M."/>
            <person name="Yang Y."/>
            <person name="Xiong H."/>
            <person name="Wang M."/>
            <person name="Zhang Z."/>
            <person name="Wang Z."/>
            <person name="Wu H."/>
            <person name="Ma T."/>
            <person name="Liu J."/>
            <person name="Xi Z."/>
        </authorList>
    </citation>
    <scope>NUCLEOTIDE SEQUENCE [LARGE SCALE GENOMIC DNA]</scope>
    <source>
        <strain evidence="2">J267</strain>
        <tissue evidence="2">Leaf</tissue>
    </source>
</reference>
<dbReference type="AlphaFoldDB" id="A0A5J5BSF6"/>
<proteinExistence type="predicted"/>
<protein>
    <submittedName>
        <fullName evidence="2">Uncharacterized protein</fullName>
    </submittedName>
</protein>
<keyword evidence="3" id="KW-1185">Reference proteome</keyword>
<dbReference type="Proteomes" id="UP000325577">
    <property type="component" value="Linkage Group LG10"/>
</dbReference>
<accession>A0A5J5BSF6</accession>
<organism evidence="2 3">
    <name type="scientific">Nyssa sinensis</name>
    <dbReference type="NCBI Taxonomy" id="561372"/>
    <lineage>
        <taxon>Eukaryota</taxon>
        <taxon>Viridiplantae</taxon>
        <taxon>Streptophyta</taxon>
        <taxon>Embryophyta</taxon>
        <taxon>Tracheophyta</taxon>
        <taxon>Spermatophyta</taxon>
        <taxon>Magnoliopsida</taxon>
        <taxon>eudicotyledons</taxon>
        <taxon>Gunneridae</taxon>
        <taxon>Pentapetalae</taxon>
        <taxon>asterids</taxon>
        <taxon>Cornales</taxon>
        <taxon>Nyssaceae</taxon>
        <taxon>Nyssa</taxon>
    </lineage>
</organism>
<feature type="region of interest" description="Disordered" evidence="1">
    <location>
        <begin position="1"/>
        <end position="22"/>
    </location>
</feature>